<evidence type="ECO:0000256" key="5">
    <source>
        <dbReference type="ARBA" id="ARBA00023004"/>
    </source>
</evidence>
<dbReference type="GO" id="GO:0051539">
    <property type="term" value="F:4 iron, 4 sulfur cluster binding"/>
    <property type="evidence" value="ECO:0007669"/>
    <property type="project" value="UniProtKB-UniRule"/>
</dbReference>
<dbReference type="Pfam" id="PF02467">
    <property type="entry name" value="Whib"/>
    <property type="match status" value="1"/>
</dbReference>
<dbReference type="PROSITE" id="PS51674">
    <property type="entry name" value="4FE4S_WBL"/>
    <property type="match status" value="1"/>
</dbReference>
<comment type="similarity">
    <text evidence="2 11">Belongs to the WhiB family.</text>
</comment>
<dbReference type="GO" id="GO:0046872">
    <property type="term" value="F:metal ion binding"/>
    <property type="evidence" value="ECO:0007669"/>
    <property type="project" value="UniProtKB-KW"/>
</dbReference>
<dbReference type="GO" id="GO:0003677">
    <property type="term" value="F:DNA binding"/>
    <property type="evidence" value="ECO:0007669"/>
    <property type="project" value="UniProtKB-UniRule"/>
</dbReference>
<evidence type="ECO:0000259" key="13">
    <source>
        <dbReference type="PROSITE" id="PS51674"/>
    </source>
</evidence>
<evidence type="ECO:0000313" key="14">
    <source>
        <dbReference type="EMBL" id="TDQ58548.1"/>
    </source>
</evidence>
<evidence type="ECO:0000256" key="7">
    <source>
        <dbReference type="ARBA" id="ARBA00023015"/>
    </source>
</evidence>
<feature type="binding site" evidence="11">
    <location>
        <position position="68"/>
    </location>
    <ligand>
        <name>[4Fe-4S] cluster</name>
        <dbReference type="ChEBI" id="CHEBI:49883"/>
    </ligand>
</feature>
<feature type="domain" description="4Fe-4S Wbl-type" evidence="13">
    <location>
        <begin position="35"/>
        <end position="92"/>
    </location>
</feature>
<keyword evidence="9 11" id="KW-1015">Disulfide bond</keyword>
<proteinExistence type="inferred from homology"/>
<dbReference type="Proteomes" id="UP000295705">
    <property type="component" value="Unassembled WGS sequence"/>
</dbReference>
<evidence type="ECO:0000256" key="3">
    <source>
        <dbReference type="ARBA" id="ARBA00022485"/>
    </source>
</evidence>
<comment type="caution">
    <text evidence="14">The sequence shown here is derived from an EMBL/GenBank/DDBJ whole genome shotgun (WGS) entry which is preliminary data.</text>
</comment>
<dbReference type="AlphaFoldDB" id="A0A4R6VDM7"/>
<comment type="cofactor">
    <cofactor evidence="11">
        <name>[4Fe-4S] cluster</name>
        <dbReference type="ChEBI" id="CHEBI:49883"/>
    </cofactor>
    <text evidence="11">Binds 1 [4Fe-4S] cluster per subunit. Following nitrosylation of the [4Fe-4S] cluster binds 1 [4Fe-8(NO)] cluster per subunit.</text>
</comment>
<keyword evidence="15" id="KW-1185">Reference proteome</keyword>
<dbReference type="HAMAP" id="MF_01479">
    <property type="entry name" value="WhiB"/>
    <property type="match status" value="1"/>
</dbReference>
<protein>
    <recommendedName>
        <fullName evidence="11">Transcriptional regulator WhiB</fullName>
    </recommendedName>
</protein>
<keyword evidence="6 11" id="KW-0411">Iron-sulfur</keyword>
<evidence type="ECO:0000256" key="1">
    <source>
        <dbReference type="ARBA" id="ARBA00004496"/>
    </source>
</evidence>
<evidence type="ECO:0000313" key="15">
    <source>
        <dbReference type="Proteomes" id="UP000295705"/>
    </source>
</evidence>
<keyword evidence="8 11" id="KW-0238">DNA-binding</keyword>
<keyword evidence="4 11" id="KW-0479">Metal-binding</keyword>
<dbReference type="InterPro" id="IPR003482">
    <property type="entry name" value="Whib"/>
</dbReference>
<evidence type="ECO:0000256" key="2">
    <source>
        <dbReference type="ARBA" id="ARBA00006597"/>
    </source>
</evidence>
<dbReference type="InterPro" id="IPR034768">
    <property type="entry name" value="4FE4S_WBL"/>
</dbReference>
<evidence type="ECO:0000256" key="6">
    <source>
        <dbReference type="ARBA" id="ARBA00023014"/>
    </source>
</evidence>
<dbReference type="GO" id="GO:0035731">
    <property type="term" value="F:dinitrosyl-iron complex binding"/>
    <property type="evidence" value="ECO:0007669"/>
    <property type="project" value="UniProtKB-UniRule"/>
</dbReference>
<name>A0A4R6VDM7_9PSEU</name>
<feature type="binding site" evidence="11">
    <location>
        <position position="62"/>
    </location>
    <ligand>
        <name>[4Fe-4S] cluster</name>
        <dbReference type="ChEBI" id="CHEBI:49883"/>
    </ligand>
</feature>
<evidence type="ECO:0000256" key="4">
    <source>
        <dbReference type="ARBA" id="ARBA00022723"/>
    </source>
</evidence>
<comment type="PTM">
    <text evidence="11">The Fe-S cluster can be nitrosylated by nitric oxide (NO).</text>
</comment>
<keyword evidence="10 11" id="KW-0804">Transcription</keyword>
<feature type="binding site" evidence="11">
    <location>
        <position position="36"/>
    </location>
    <ligand>
        <name>[4Fe-4S] cluster</name>
        <dbReference type="ChEBI" id="CHEBI:49883"/>
    </ligand>
</feature>
<dbReference type="GO" id="GO:0047134">
    <property type="term" value="F:protein-disulfide reductase [NAD(P)H] activity"/>
    <property type="evidence" value="ECO:0007669"/>
    <property type="project" value="TreeGrafter"/>
</dbReference>
<dbReference type="PANTHER" id="PTHR38839:SF2">
    <property type="entry name" value="TRANSCRIPTIONAL REGULATOR WHIB7-RELATED"/>
    <property type="match status" value="1"/>
</dbReference>
<keyword evidence="7 11" id="KW-0805">Transcription regulation</keyword>
<evidence type="ECO:0000256" key="8">
    <source>
        <dbReference type="ARBA" id="ARBA00023125"/>
    </source>
</evidence>
<keyword evidence="3 11" id="KW-0004">4Fe-4S</keyword>
<sequence length="123" mass="13168">MSPAGLAVRPTAPETGPETPDIDLFDALTIVDDLPCRISGEDLWFSDQPADLERAKALCGDCPIRRTCLAGAMERREYCGVWGGEIFDRGAVIARKRPRGRPSKADLARDAELAAARTAAGVA</sequence>
<evidence type="ECO:0000256" key="10">
    <source>
        <dbReference type="ARBA" id="ARBA00023163"/>
    </source>
</evidence>
<dbReference type="GO" id="GO:0045892">
    <property type="term" value="P:negative regulation of DNA-templated transcription"/>
    <property type="evidence" value="ECO:0007669"/>
    <property type="project" value="TreeGrafter"/>
</dbReference>
<accession>A0A4R6VDM7</accession>
<dbReference type="EMBL" id="SNYO01000004">
    <property type="protein sequence ID" value="TDQ58548.1"/>
    <property type="molecule type" value="Genomic_DNA"/>
</dbReference>
<evidence type="ECO:0000256" key="11">
    <source>
        <dbReference type="HAMAP-Rule" id="MF_01479"/>
    </source>
</evidence>
<feature type="region of interest" description="Disordered" evidence="12">
    <location>
        <begin position="1"/>
        <end position="20"/>
    </location>
</feature>
<evidence type="ECO:0000256" key="9">
    <source>
        <dbReference type="ARBA" id="ARBA00023157"/>
    </source>
</evidence>
<dbReference type="GO" id="GO:0005737">
    <property type="term" value="C:cytoplasm"/>
    <property type="evidence" value="ECO:0007669"/>
    <property type="project" value="UniProtKB-SubCell"/>
</dbReference>
<reference evidence="14 15" key="1">
    <citation type="submission" date="2019-03" db="EMBL/GenBank/DDBJ databases">
        <title>Genomic Encyclopedia of Type Strains, Phase IV (KMG-IV): sequencing the most valuable type-strain genomes for metagenomic binning, comparative biology and taxonomic classification.</title>
        <authorList>
            <person name="Goeker M."/>
        </authorList>
    </citation>
    <scope>NUCLEOTIDE SEQUENCE [LARGE SCALE GENOMIC DNA]</scope>
    <source>
        <strain evidence="14 15">DSM 45775</strain>
    </source>
</reference>
<organism evidence="14 15">
    <name type="scientific">Actinomycetospora succinea</name>
    <dbReference type="NCBI Taxonomy" id="663603"/>
    <lineage>
        <taxon>Bacteria</taxon>
        <taxon>Bacillati</taxon>
        <taxon>Actinomycetota</taxon>
        <taxon>Actinomycetes</taxon>
        <taxon>Pseudonocardiales</taxon>
        <taxon>Pseudonocardiaceae</taxon>
        <taxon>Actinomycetospora</taxon>
    </lineage>
</organism>
<keyword evidence="11" id="KW-0963">Cytoplasm</keyword>
<keyword evidence="5 11" id="KW-0408">Iron</keyword>
<comment type="function">
    <text evidence="11">Acts as a transcriptional regulator. Probably redox-responsive. The apo- but not holo-form probably binds DNA.</text>
</comment>
<evidence type="ECO:0000256" key="12">
    <source>
        <dbReference type="SAM" id="MobiDB-lite"/>
    </source>
</evidence>
<gene>
    <name evidence="11" type="primary">whiB</name>
    <name evidence="14" type="ORF">EV188_104288</name>
</gene>
<comment type="subcellular location">
    <subcellularLocation>
        <location evidence="1 11">Cytoplasm</location>
    </subcellularLocation>
</comment>
<feature type="binding site" evidence="11">
    <location>
        <position position="59"/>
    </location>
    <ligand>
        <name>[4Fe-4S] cluster</name>
        <dbReference type="ChEBI" id="CHEBI:49883"/>
    </ligand>
</feature>
<dbReference type="GO" id="GO:0045454">
    <property type="term" value="P:cell redox homeostasis"/>
    <property type="evidence" value="ECO:0007669"/>
    <property type="project" value="TreeGrafter"/>
</dbReference>
<comment type="PTM">
    <text evidence="11">Upon Fe-S cluster removal intramolecular disulfide bonds are formed.</text>
</comment>
<dbReference type="PANTHER" id="PTHR38839">
    <property type="entry name" value="TRANSCRIPTIONAL REGULATOR WHID-RELATED"/>
    <property type="match status" value="1"/>
</dbReference>